<sequence>ARHFKWGLKKWVLDRIVNTDYTNVAQVTAIARNIELLHESENSNKRDRDGNRGRDQSSAGRNGNDRQGQGNYNQRQHRNQSTWDFNQGPASGSSGQRRSTETLPPPPLCATCGKPH</sequence>
<proteinExistence type="predicted"/>
<feature type="compositionally biased region" description="Polar residues" evidence="1">
    <location>
        <begin position="81"/>
        <end position="97"/>
    </location>
</feature>
<name>A0A699W7W1_TANCI</name>
<gene>
    <name evidence="2" type="ORF">Tci_915346</name>
</gene>
<dbReference type="EMBL" id="BKCJ011596285">
    <property type="protein sequence ID" value="GFD43377.1"/>
    <property type="molecule type" value="Genomic_DNA"/>
</dbReference>
<organism evidence="2">
    <name type="scientific">Tanacetum cinerariifolium</name>
    <name type="common">Dalmatian daisy</name>
    <name type="synonym">Chrysanthemum cinerariifolium</name>
    <dbReference type="NCBI Taxonomy" id="118510"/>
    <lineage>
        <taxon>Eukaryota</taxon>
        <taxon>Viridiplantae</taxon>
        <taxon>Streptophyta</taxon>
        <taxon>Embryophyta</taxon>
        <taxon>Tracheophyta</taxon>
        <taxon>Spermatophyta</taxon>
        <taxon>Magnoliopsida</taxon>
        <taxon>eudicotyledons</taxon>
        <taxon>Gunneridae</taxon>
        <taxon>Pentapetalae</taxon>
        <taxon>asterids</taxon>
        <taxon>campanulids</taxon>
        <taxon>Asterales</taxon>
        <taxon>Asteraceae</taxon>
        <taxon>Asteroideae</taxon>
        <taxon>Anthemideae</taxon>
        <taxon>Anthemidinae</taxon>
        <taxon>Tanacetum</taxon>
    </lineage>
</organism>
<feature type="non-terminal residue" evidence="2">
    <location>
        <position position="1"/>
    </location>
</feature>
<feature type="compositionally biased region" description="Basic and acidic residues" evidence="1">
    <location>
        <begin position="36"/>
        <end position="55"/>
    </location>
</feature>
<reference evidence="2" key="1">
    <citation type="journal article" date="2019" name="Sci. Rep.">
        <title>Draft genome of Tanacetum cinerariifolium, the natural source of mosquito coil.</title>
        <authorList>
            <person name="Yamashiro T."/>
            <person name="Shiraishi A."/>
            <person name="Satake H."/>
            <person name="Nakayama K."/>
        </authorList>
    </citation>
    <scope>NUCLEOTIDE SEQUENCE</scope>
</reference>
<feature type="compositionally biased region" description="Low complexity" evidence="1">
    <location>
        <begin position="56"/>
        <end position="74"/>
    </location>
</feature>
<evidence type="ECO:0000313" key="2">
    <source>
        <dbReference type="EMBL" id="GFD43377.1"/>
    </source>
</evidence>
<evidence type="ECO:0008006" key="3">
    <source>
        <dbReference type="Google" id="ProtNLM"/>
    </source>
</evidence>
<feature type="region of interest" description="Disordered" evidence="1">
    <location>
        <begin position="36"/>
        <end position="116"/>
    </location>
</feature>
<accession>A0A699W7W1</accession>
<comment type="caution">
    <text evidence="2">The sequence shown here is derived from an EMBL/GenBank/DDBJ whole genome shotgun (WGS) entry which is preliminary data.</text>
</comment>
<protein>
    <recommendedName>
        <fullName evidence="3">Zinc finger, CCHC-type, retrotransposon Gag domain protein</fullName>
    </recommendedName>
</protein>
<feature type="non-terminal residue" evidence="2">
    <location>
        <position position="116"/>
    </location>
</feature>
<evidence type="ECO:0000256" key="1">
    <source>
        <dbReference type="SAM" id="MobiDB-lite"/>
    </source>
</evidence>
<dbReference type="AlphaFoldDB" id="A0A699W7W1"/>